<dbReference type="GO" id="GO:0000159">
    <property type="term" value="C:protein phosphatase type 2A complex"/>
    <property type="evidence" value="ECO:0007669"/>
    <property type="project" value="InterPro"/>
</dbReference>
<gene>
    <name evidence="13" type="ORF">D9756_002335</name>
</gene>
<dbReference type="FunFam" id="1.10.287.110:FF:000070">
    <property type="entry name" value="Endoplasmic reticulum protein, putative"/>
    <property type="match status" value="1"/>
</dbReference>
<dbReference type="InterPro" id="IPR000009">
    <property type="entry name" value="PP2A_PR55"/>
</dbReference>
<dbReference type="PRINTS" id="PR00600">
    <property type="entry name" value="PP2APR55"/>
</dbReference>
<evidence type="ECO:0000256" key="8">
    <source>
        <dbReference type="ARBA" id="ARBA00022833"/>
    </source>
</evidence>
<feature type="region of interest" description="Disordered" evidence="10">
    <location>
        <begin position="530"/>
        <end position="555"/>
    </location>
</feature>
<keyword evidence="8" id="KW-0862">Zinc</keyword>
<dbReference type="InterPro" id="IPR018253">
    <property type="entry name" value="DnaJ_domain_CS"/>
</dbReference>
<proteinExistence type="inferred from homology"/>
<keyword evidence="3" id="KW-0853">WD repeat</keyword>
<dbReference type="InterPro" id="IPR001623">
    <property type="entry name" value="DnaJ_domain"/>
</dbReference>
<dbReference type="SMART" id="SM00271">
    <property type="entry name" value="DnaJ"/>
    <property type="match status" value="1"/>
</dbReference>
<dbReference type="InterPro" id="IPR036322">
    <property type="entry name" value="WD40_repeat_dom_sf"/>
</dbReference>
<evidence type="ECO:0000256" key="5">
    <source>
        <dbReference type="ARBA" id="ARBA00022737"/>
    </source>
</evidence>
<feature type="compositionally biased region" description="Acidic residues" evidence="10">
    <location>
        <begin position="536"/>
        <end position="548"/>
    </location>
</feature>
<dbReference type="PROSITE" id="PS00636">
    <property type="entry name" value="DNAJ_1"/>
    <property type="match status" value="1"/>
</dbReference>
<feature type="domain" description="J" evidence="11">
    <location>
        <begin position="150"/>
        <end position="214"/>
    </location>
</feature>
<feature type="compositionally biased region" description="Low complexity" evidence="10">
    <location>
        <begin position="71"/>
        <end position="92"/>
    </location>
</feature>
<sequence length="1381" mass="152383">MSLFVVAEGAPCGPEHAMESNKDEALRCFAIAEKYFNAENLSAARKFCTKSISLFNTPQAEKLLVKINAADANPSSSSTSSTGASNTSGAEGHPSAAGMKHRHNPPPKAASSASTSSTSSTSANGDAKKRDYTPEQHAVVKRVRACKVTEYYEILALKKECEEADVKKAYRKLALALHPDKNGAPGADEAFKMVSKAFQVLSDPQKRAAYDRSGGDPEDRFGGGGMSSSFFNQGAGRAGASFDGEISPEELFNMFFGGGGLGGGFGGPGATFSFGPGGPGVFTASFGPGGFQARRGGGATTTQEATPRTLLMQLLPLIILFGFSLLSALPNILSTPPVPDPRFAFQSSTRYNTQRQTGGLGVPYFVNPVEFQKHPVIGAELAREGAKASTALKSRGPGLKKFEDSVDQVYTRDLYTQCQRGVDRKNRLKENEIGLFGIGTDWEKVKKIEQEPIESCEELKRLEVIRTKAWISLESEWIVNAGDGAEVLLALNWKNTDVSDIAHGEETARNPRADLRALRWTPYLDTGREAKAEGAAEVDEEALSELSDDGSNGHGGGSGCWKGNLTLLVVAPRILEQSLFVALNNVLAPIDYIAFPTHPTPAKLPTVTLNTPAPKYIMEDPSGSGGWRFAQCFGDKGEVEDITEADIISTVEFDSTGNYLATGDKGGRVVLFERNEMKKGCEYKFYTEFQSHEPEFDYLKSLEIEEKINKIKWCKRQNQAHFLLSTNDKTIKLWKVFEKSLRVVSESNHHDGARPLPPPSSMSHLRLPRMTHQENIIAAVPRKVYANAHAYHIHSISVNSDQETYISADDLRINLWNLNISDQSFNIVDIKPVNMEELTEVITATEFHPFHCNLFMYSSSKSNIKLADMRDSALCDKHAKCFEEEEDPTTRSFFSEIISSISDVKFSHDGRYILSRDYLSLKIWDVNMESKPLKTIPIHDHLRGKLCDLYENDCIFDKFECVWGGDDKHVLTGSYHNFFRIYDTDTLNDVVLQADKSAFKAKKIGGPLPGNKNMRNGPKGALRDAMQLDTLDFNKKILHASWHPRENTIASTLWAASLSAQKLCGRRLTPGAGSSKPTKVTSTSTASGEPQPQTNGHDQPPTQDSEPEVDAEPEEEVDKRLPPLKNQCLSCGKKAEDLGKSMLRCSQCKNAFYCNNVCQKQEWKRHKFNCSLFPPEGLKPARILITKELVDEVRRVDELLKAWLDRVSEMTNGLQENVEKINAADLPEALPICPLIGAPSFVTELQLSSEFQYKNLPQQQLERHPFRNPIIQICRLYLVALVASHPNPEHRRLLADKLTNMVLPGHLAPLYGPKIMSRPADLSPGEYDTFAEVAPTIMAEPEKVGMDENERGRWVALAVAMKKLWNAGLAPRPPTSAPATQ</sequence>
<evidence type="ECO:0000256" key="6">
    <source>
        <dbReference type="ARBA" id="ARBA00022771"/>
    </source>
</evidence>
<dbReference type="InterPro" id="IPR002893">
    <property type="entry name" value="Znf_MYND"/>
</dbReference>
<dbReference type="InterPro" id="IPR015943">
    <property type="entry name" value="WD40/YVTN_repeat-like_dom_sf"/>
</dbReference>
<dbReference type="PROSITE" id="PS50865">
    <property type="entry name" value="ZF_MYND_2"/>
    <property type="match status" value="1"/>
</dbReference>
<feature type="region of interest" description="Disordered" evidence="10">
    <location>
        <begin position="71"/>
        <end position="133"/>
    </location>
</feature>
<keyword evidence="7" id="KW-0256">Endoplasmic reticulum</keyword>
<evidence type="ECO:0000256" key="2">
    <source>
        <dbReference type="ARBA" id="ARBA00008259"/>
    </source>
</evidence>
<evidence type="ECO:0000256" key="4">
    <source>
        <dbReference type="ARBA" id="ARBA00022723"/>
    </source>
</evidence>
<evidence type="ECO:0000256" key="10">
    <source>
        <dbReference type="SAM" id="MobiDB-lite"/>
    </source>
</evidence>
<dbReference type="CDD" id="cd06257">
    <property type="entry name" value="DnaJ"/>
    <property type="match status" value="1"/>
</dbReference>
<evidence type="ECO:0000256" key="3">
    <source>
        <dbReference type="ARBA" id="ARBA00022574"/>
    </source>
</evidence>
<dbReference type="Gene3D" id="1.10.287.110">
    <property type="entry name" value="DnaJ domain"/>
    <property type="match status" value="1"/>
</dbReference>
<dbReference type="SUPFAM" id="SSF144232">
    <property type="entry name" value="HIT/MYND zinc finger-like"/>
    <property type="match status" value="1"/>
</dbReference>
<dbReference type="Pfam" id="PF01753">
    <property type="entry name" value="zf-MYND"/>
    <property type="match status" value="1"/>
</dbReference>
<dbReference type="GO" id="GO:0008270">
    <property type="term" value="F:zinc ion binding"/>
    <property type="evidence" value="ECO:0007669"/>
    <property type="project" value="UniProtKB-KW"/>
</dbReference>
<feature type="region of interest" description="Disordered" evidence="10">
    <location>
        <begin position="1067"/>
        <end position="1119"/>
    </location>
</feature>
<dbReference type="PROSITE" id="PS01024">
    <property type="entry name" value="PR55_1"/>
    <property type="match status" value="1"/>
</dbReference>
<dbReference type="OrthoDB" id="6274823at2759"/>
<dbReference type="InterPro" id="IPR018067">
    <property type="entry name" value="PP2A_PR55_CS"/>
</dbReference>
<dbReference type="Proteomes" id="UP000559027">
    <property type="component" value="Unassembled WGS sequence"/>
</dbReference>
<dbReference type="InterPro" id="IPR015399">
    <property type="entry name" value="DUF1977_DnaJ-like"/>
</dbReference>
<evidence type="ECO:0000256" key="7">
    <source>
        <dbReference type="ARBA" id="ARBA00022824"/>
    </source>
</evidence>
<evidence type="ECO:0000313" key="14">
    <source>
        <dbReference type="Proteomes" id="UP000559027"/>
    </source>
</evidence>
<comment type="caution">
    <text evidence="13">The sequence shown here is derived from an EMBL/GenBank/DDBJ whole genome shotgun (WGS) entry which is preliminary data.</text>
</comment>
<protein>
    <recommendedName>
        <fullName evidence="15">Suppressor of anucleate metulae protein B</fullName>
    </recommendedName>
</protein>
<dbReference type="SUPFAM" id="SSF46565">
    <property type="entry name" value="Chaperone J-domain"/>
    <property type="match status" value="1"/>
</dbReference>
<evidence type="ECO:0000259" key="11">
    <source>
        <dbReference type="PROSITE" id="PS50076"/>
    </source>
</evidence>
<comment type="similarity">
    <text evidence="2">Belongs to the phosphatase 2A regulatory subunit B family.</text>
</comment>
<dbReference type="PRINTS" id="PR00625">
    <property type="entry name" value="JDOMAIN"/>
</dbReference>
<dbReference type="PROSITE" id="PS50076">
    <property type="entry name" value="DNAJ_2"/>
    <property type="match status" value="1"/>
</dbReference>
<evidence type="ECO:0008006" key="15">
    <source>
        <dbReference type="Google" id="ProtNLM"/>
    </source>
</evidence>
<evidence type="ECO:0000256" key="9">
    <source>
        <dbReference type="PROSITE-ProRule" id="PRU00134"/>
    </source>
</evidence>
<evidence type="ECO:0000313" key="13">
    <source>
        <dbReference type="EMBL" id="KAF5361822.1"/>
    </source>
</evidence>
<evidence type="ECO:0000256" key="1">
    <source>
        <dbReference type="ARBA" id="ARBA00004389"/>
    </source>
</evidence>
<dbReference type="Gene3D" id="6.10.140.2220">
    <property type="match status" value="1"/>
</dbReference>
<name>A0A8H5LLN8_9AGAR</name>
<feature type="compositionally biased region" description="Low complexity" evidence="10">
    <location>
        <begin position="1074"/>
        <end position="1087"/>
    </location>
</feature>
<comment type="subcellular location">
    <subcellularLocation>
        <location evidence="1">Endoplasmic reticulum membrane</location>
        <topology evidence="1">Single-pass membrane protein</topology>
    </subcellularLocation>
</comment>
<accession>A0A8H5LLN8</accession>
<dbReference type="PROSITE" id="PS01360">
    <property type="entry name" value="ZF_MYND_1"/>
    <property type="match status" value="1"/>
</dbReference>
<dbReference type="GO" id="GO:0019888">
    <property type="term" value="F:protein phosphatase regulator activity"/>
    <property type="evidence" value="ECO:0007669"/>
    <property type="project" value="InterPro"/>
</dbReference>
<dbReference type="SUPFAM" id="SSF50978">
    <property type="entry name" value="WD40 repeat-like"/>
    <property type="match status" value="1"/>
</dbReference>
<dbReference type="InterPro" id="IPR001680">
    <property type="entry name" value="WD40_rpt"/>
</dbReference>
<feature type="domain" description="MYND-type" evidence="12">
    <location>
        <begin position="1128"/>
        <end position="1170"/>
    </location>
</feature>
<dbReference type="Pfam" id="PF00226">
    <property type="entry name" value="DnaJ"/>
    <property type="match status" value="1"/>
</dbReference>
<organism evidence="13 14">
    <name type="scientific">Leucocoprinus leucothites</name>
    <dbReference type="NCBI Taxonomy" id="201217"/>
    <lineage>
        <taxon>Eukaryota</taxon>
        <taxon>Fungi</taxon>
        <taxon>Dikarya</taxon>
        <taxon>Basidiomycota</taxon>
        <taxon>Agaricomycotina</taxon>
        <taxon>Agaricomycetes</taxon>
        <taxon>Agaricomycetidae</taxon>
        <taxon>Agaricales</taxon>
        <taxon>Agaricineae</taxon>
        <taxon>Agaricaceae</taxon>
        <taxon>Leucocoprinus</taxon>
    </lineage>
</organism>
<keyword evidence="14" id="KW-1185">Reference proteome</keyword>
<dbReference type="InterPro" id="IPR036869">
    <property type="entry name" value="J_dom_sf"/>
</dbReference>
<keyword evidence="5" id="KW-0677">Repeat</keyword>
<keyword evidence="6 9" id="KW-0863">Zinc-finger</keyword>
<dbReference type="GO" id="GO:0005789">
    <property type="term" value="C:endoplasmic reticulum membrane"/>
    <property type="evidence" value="ECO:0007669"/>
    <property type="project" value="UniProtKB-SubCell"/>
</dbReference>
<dbReference type="EMBL" id="JAACJO010000002">
    <property type="protein sequence ID" value="KAF5361822.1"/>
    <property type="molecule type" value="Genomic_DNA"/>
</dbReference>
<feature type="compositionally biased region" description="Low complexity" evidence="10">
    <location>
        <begin position="109"/>
        <end position="123"/>
    </location>
</feature>
<dbReference type="PANTHER" id="PTHR11871">
    <property type="entry name" value="PROTEIN PHOSPHATASE PP2A REGULATORY SUBUNIT B"/>
    <property type="match status" value="1"/>
</dbReference>
<reference evidence="13 14" key="1">
    <citation type="journal article" date="2020" name="ISME J.">
        <title>Uncovering the hidden diversity of litter-decomposition mechanisms in mushroom-forming fungi.</title>
        <authorList>
            <person name="Floudas D."/>
            <person name="Bentzer J."/>
            <person name="Ahren D."/>
            <person name="Johansson T."/>
            <person name="Persson P."/>
            <person name="Tunlid A."/>
        </authorList>
    </citation>
    <scope>NUCLEOTIDE SEQUENCE [LARGE SCALE GENOMIC DNA]</scope>
    <source>
        <strain evidence="13 14">CBS 146.42</strain>
    </source>
</reference>
<dbReference type="Gene3D" id="2.130.10.10">
    <property type="entry name" value="YVTN repeat-like/Quinoprotein amine dehydrogenase"/>
    <property type="match status" value="1"/>
</dbReference>
<dbReference type="Pfam" id="PF09320">
    <property type="entry name" value="DUF1977"/>
    <property type="match status" value="1"/>
</dbReference>
<evidence type="ECO:0000259" key="12">
    <source>
        <dbReference type="PROSITE" id="PS50865"/>
    </source>
</evidence>
<dbReference type="SMART" id="SM00320">
    <property type="entry name" value="WD40"/>
    <property type="match status" value="4"/>
</dbReference>
<feature type="compositionally biased region" description="Polar residues" evidence="10">
    <location>
        <begin position="1088"/>
        <end position="1104"/>
    </location>
</feature>
<keyword evidence="4" id="KW-0479">Metal-binding</keyword>
<feature type="compositionally biased region" description="Acidic residues" evidence="10">
    <location>
        <begin position="1105"/>
        <end position="1116"/>
    </location>
</feature>